<dbReference type="Pfam" id="PF03736">
    <property type="entry name" value="EPTP"/>
    <property type="match status" value="1"/>
</dbReference>
<dbReference type="InterPro" id="IPR009039">
    <property type="entry name" value="EAR"/>
</dbReference>
<dbReference type="SUPFAM" id="SSF51004">
    <property type="entry name" value="C-terminal (heme d1) domain of cytochrome cd1-nitrite reductase"/>
    <property type="match status" value="1"/>
</dbReference>
<evidence type="ECO:0000256" key="1">
    <source>
        <dbReference type="ARBA" id="ARBA00022729"/>
    </source>
</evidence>
<dbReference type="PROSITE" id="PS50912">
    <property type="entry name" value="EAR"/>
    <property type="match status" value="3"/>
</dbReference>
<dbReference type="Proteomes" id="UP001597145">
    <property type="component" value="Unassembled WGS sequence"/>
</dbReference>
<reference evidence="4" key="1">
    <citation type="journal article" date="2019" name="Int. J. Syst. Evol. Microbiol.">
        <title>The Global Catalogue of Microorganisms (GCM) 10K type strain sequencing project: providing services to taxonomists for standard genome sequencing and annotation.</title>
        <authorList>
            <consortium name="The Broad Institute Genomics Platform"/>
            <consortium name="The Broad Institute Genome Sequencing Center for Infectious Disease"/>
            <person name="Wu L."/>
            <person name="Ma J."/>
        </authorList>
    </citation>
    <scope>NUCLEOTIDE SEQUENCE [LARGE SCALE GENOMIC DNA]</scope>
    <source>
        <strain evidence="4">JCM 12165</strain>
    </source>
</reference>
<evidence type="ECO:0000313" key="3">
    <source>
        <dbReference type="EMBL" id="MFD1531011.1"/>
    </source>
</evidence>
<dbReference type="EMBL" id="JBHUCP010000009">
    <property type="protein sequence ID" value="MFD1531011.1"/>
    <property type="molecule type" value="Genomic_DNA"/>
</dbReference>
<keyword evidence="2" id="KW-0677">Repeat</keyword>
<organism evidence="3 4">
    <name type="scientific">Pseudonocardia aurantiaca</name>
    <dbReference type="NCBI Taxonomy" id="75290"/>
    <lineage>
        <taxon>Bacteria</taxon>
        <taxon>Bacillati</taxon>
        <taxon>Actinomycetota</taxon>
        <taxon>Actinomycetes</taxon>
        <taxon>Pseudonocardiales</taxon>
        <taxon>Pseudonocardiaceae</taxon>
        <taxon>Pseudonocardia</taxon>
    </lineage>
</organism>
<keyword evidence="4" id="KW-1185">Reference proteome</keyword>
<keyword evidence="1" id="KW-0732">Signal</keyword>
<evidence type="ECO:0008006" key="5">
    <source>
        <dbReference type="Google" id="ProtNLM"/>
    </source>
</evidence>
<dbReference type="PANTHER" id="PTHR15261">
    <property type="entry name" value="THROMBOSPONDIN-TYPE LAMININ G DOMAIN AND EAR REPEAT-CONTAINING"/>
    <property type="match status" value="1"/>
</dbReference>
<dbReference type="InterPro" id="IPR005492">
    <property type="entry name" value="EPTP"/>
</dbReference>
<dbReference type="PANTHER" id="PTHR15261:SF4">
    <property type="entry name" value="THROMBOSPONDIN-TYPE LAMININ G DOMAIN AND EAR REPEAT-CONTAINING PROTEIN"/>
    <property type="match status" value="1"/>
</dbReference>
<proteinExistence type="predicted"/>
<protein>
    <recommendedName>
        <fullName evidence="5">EPTP domain-containing protein</fullName>
    </recommendedName>
</protein>
<dbReference type="RefSeq" id="WP_343971170.1">
    <property type="nucleotide sequence ID" value="NZ_BAAAJG010000002.1"/>
</dbReference>
<comment type="caution">
    <text evidence="3">The sequence shown here is derived from an EMBL/GenBank/DDBJ whole genome shotgun (WGS) entry which is preliminary data.</text>
</comment>
<sequence length="360" mass="39142">MSLLTEFCRIPTSGARAVEPFEVDGASWLAVPQLATDVPGTPADMNGGDSDTEVLLLRRAGSGYDVVAALDAPGGEDTEFFSIDGRRFLAVASIRSGAGPYDYTTPSRLFEWSGDKFLPYQTFPGYAAKQWRHLEIDGRHFLALAQGLARPGQDAASRPSEIHEWNGSEFVPLQTVASAWGYNWHGFAVDGRPFLAHADHVEPSVLHEWDGSAFVPRQVLVEKAGRAFADFTVEGTTYLLAACLLGPSRLLRWDGSAFVEHQVLDGPGAREWAVVHGRSGLYVVRVNFITGTPQAPNPQLDSQIYRWHDDRLEVVETFPTSGGTDVAVIEDPGGPLIAVSNALSPDVRFAVPSVIYRFSG</sequence>
<evidence type="ECO:0000313" key="4">
    <source>
        <dbReference type="Proteomes" id="UP001597145"/>
    </source>
</evidence>
<name>A0ABW4FN41_9PSEU</name>
<gene>
    <name evidence="3" type="ORF">ACFSCY_16335</name>
</gene>
<accession>A0ABW4FN41</accession>
<evidence type="ECO:0000256" key="2">
    <source>
        <dbReference type="ARBA" id="ARBA00022737"/>
    </source>
</evidence>
<dbReference type="InterPro" id="IPR011048">
    <property type="entry name" value="Haem_d1_sf"/>
</dbReference>